<evidence type="ECO:0000259" key="5">
    <source>
        <dbReference type="PROSITE" id="PS50110"/>
    </source>
</evidence>
<evidence type="ECO:0000256" key="1">
    <source>
        <dbReference type="ARBA" id="ARBA00018672"/>
    </source>
</evidence>
<dbReference type="GO" id="GO:0000160">
    <property type="term" value="P:phosphorelay signal transduction system"/>
    <property type="evidence" value="ECO:0007669"/>
    <property type="project" value="InterPro"/>
</dbReference>
<comment type="caution">
    <text evidence="6">The sequence shown here is derived from an EMBL/GenBank/DDBJ whole genome shotgun (WGS) entry which is preliminary data.</text>
</comment>
<reference evidence="6" key="1">
    <citation type="submission" date="2020-11" db="EMBL/GenBank/DDBJ databases">
        <title>Halonatronomonas betainensis gen. nov., sp. nov. a novel haloalkaliphilic representative of the family Halanaerobiacae capable of betaine degradation.</title>
        <authorList>
            <person name="Boltyanskaya Y."/>
            <person name="Kevbrin V."/>
            <person name="Detkova E."/>
            <person name="Grouzdev D.S."/>
            <person name="Koziaeva V."/>
            <person name="Zhilina T."/>
        </authorList>
    </citation>
    <scope>NUCLEOTIDE SEQUENCE</scope>
    <source>
        <strain evidence="6">Z-7014</strain>
    </source>
</reference>
<dbReference type="AlphaFoldDB" id="A0A931F831"/>
<organism evidence="6 7">
    <name type="scientific">Halonatronomonas betaini</name>
    <dbReference type="NCBI Taxonomy" id="2778430"/>
    <lineage>
        <taxon>Bacteria</taxon>
        <taxon>Bacillati</taxon>
        <taxon>Bacillota</taxon>
        <taxon>Clostridia</taxon>
        <taxon>Halanaerobiales</taxon>
        <taxon>Halarsenatibacteraceae</taxon>
        <taxon>Halonatronomonas</taxon>
    </lineage>
</organism>
<evidence type="ECO:0000313" key="7">
    <source>
        <dbReference type="Proteomes" id="UP000621436"/>
    </source>
</evidence>
<evidence type="ECO:0000256" key="3">
    <source>
        <dbReference type="ARBA" id="ARBA00024867"/>
    </source>
</evidence>
<dbReference type="PANTHER" id="PTHR44591">
    <property type="entry name" value="STRESS RESPONSE REGULATOR PROTEIN 1"/>
    <property type="match status" value="1"/>
</dbReference>
<feature type="domain" description="Response regulatory" evidence="5">
    <location>
        <begin position="7"/>
        <end position="121"/>
    </location>
</feature>
<dbReference type="InterPro" id="IPR011006">
    <property type="entry name" value="CheY-like_superfamily"/>
</dbReference>
<proteinExistence type="predicted"/>
<dbReference type="Gene3D" id="3.40.50.2300">
    <property type="match status" value="1"/>
</dbReference>
<evidence type="ECO:0000256" key="4">
    <source>
        <dbReference type="PROSITE-ProRule" id="PRU00169"/>
    </source>
</evidence>
<dbReference type="SMART" id="SM00448">
    <property type="entry name" value="REC"/>
    <property type="match status" value="1"/>
</dbReference>
<dbReference type="EMBL" id="JADPIE010000005">
    <property type="protein sequence ID" value="MBF8437306.1"/>
    <property type="molecule type" value="Genomic_DNA"/>
</dbReference>
<dbReference type="Proteomes" id="UP000621436">
    <property type="component" value="Unassembled WGS sequence"/>
</dbReference>
<dbReference type="PROSITE" id="PS50110">
    <property type="entry name" value="RESPONSE_REGULATORY"/>
    <property type="match status" value="1"/>
</dbReference>
<dbReference type="CDD" id="cd17574">
    <property type="entry name" value="REC_OmpR"/>
    <property type="match status" value="1"/>
</dbReference>
<protein>
    <recommendedName>
        <fullName evidence="1">Stage 0 sporulation protein A homolog</fullName>
    </recommendedName>
</protein>
<dbReference type="InterPro" id="IPR001789">
    <property type="entry name" value="Sig_transdc_resp-reg_receiver"/>
</dbReference>
<comment type="function">
    <text evidence="3">May play the central regulatory role in sporulation. It may be an element of the effector pathway responsible for the activation of sporulation genes in response to nutritional stress. Spo0A may act in concert with spo0H (a sigma factor) to control the expression of some genes that are critical to the sporulation process.</text>
</comment>
<evidence type="ECO:0000313" key="6">
    <source>
        <dbReference type="EMBL" id="MBF8437306.1"/>
    </source>
</evidence>
<dbReference type="RefSeq" id="WP_270454278.1">
    <property type="nucleotide sequence ID" value="NZ_JADPIE010000005.1"/>
</dbReference>
<gene>
    <name evidence="6" type="ORF">I0Q91_09465</name>
</gene>
<dbReference type="SUPFAM" id="SSF52172">
    <property type="entry name" value="CheY-like"/>
    <property type="match status" value="1"/>
</dbReference>
<sequence length="123" mass="14088">MSDKNKEILVVEDDELIRGLQKNKLEKAGYEVDEAQNGLEAWNKIKDNRYILILIDIFLPKMDGFQLLKNIRSQEIPAKTIVLSSKSQDKYIKKAFDLGADSYLTKPFDPANLIKTVRTTLES</sequence>
<keyword evidence="2 4" id="KW-0597">Phosphoprotein</keyword>
<accession>A0A931F831</accession>
<keyword evidence="7" id="KW-1185">Reference proteome</keyword>
<dbReference type="InterPro" id="IPR050595">
    <property type="entry name" value="Bact_response_regulator"/>
</dbReference>
<dbReference type="PANTHER" id="PTHR44591:SF3">
    <property type="entry name" value="RESPONSE REGULATORY DOMAIN-CONTAINING PROTEIN"/>
    <property type="match status" value="1"/>
</dbReference>
<feature type="modified residue" description="4-aspartylphosphate" evidence="4">
    <location>
        <position position="56"/>
    </location>
</feature>
<dbReference type="Pfam" id="PF00072">
    <property type="entry name" value="Response_reg"/>
    <property type="match status" value="1"/>
</dbReference>
<name>A0A931F831_9FIRM</name>
<evidence type="ECO:0000256" key="2">
    <source>
        <dbReference type="ARBA" id="ARBA00022553"/>
    </source>
</evidence>